<sequence>MTAEHDNPPIRLVLDRSALLAYLTGSVHVGETLHEVIEDRNRFGVTAVTAAEALAVVADSKDRRALHRLLALDACVVLPTDGESWQELSYWRTYTGRADLATTVLACLDHDATILTQENRYGDGDLPVIFMPI</sequence>
<organism evidence="6 7">
    <name type="scientific">Micromonospora rosaria</name>
    <dbReference type="NCBI Taxonomy" id="47874"/>
    <lineage>
        <taxon>Bacteria</taxon>
        <taxon>Bacillati</taxon>
        <taxon>Actinomycetota</taxon>
        <taxon>Actinomycetes</taxon>
        <taxon>Micromonosporales</taxon>
        <taxon>Micromonosporaceae</taxon>
        <taxon>Micromonospora</taxon>
    </lineage>
</organism>
<evidence type="ECO:0000256" key="1">
    <source>
        <dbReference type="ARBA" id="ARBA00022722"/>
    </source>
</evidence>
<evidence type="ECO:0000259" key="5">
    <source>
        <dbReference type="Pfam" id="PF01850"/>
    </source>
</evidence>
<comment type="caution">
    <text evidence="6">The sequence shown here is derived from an EMBL/GenBank/DDBJ whole genome shotgun (WGS) entry which is preliminary data.</text>
</comment>
<dbReference type="OrthoDB" id="3378485at2"/>
<name>A0A136PN04_9ACTN</name>
<dbReference type="AlphaFoldDB" id="A0A136PN04"/>
<accession>A0A136PN04</accession>
<dbReference type="InterPro" id="IPR002716">
    <property type="entry name" value="PIN_dom"/>
</dbReference>
<dbReference type="GO" id="GO:0046872">
    <property type="term" value="F:metal ion binding"/>
    <property type="evidence" value="ECO:0007669"/>
    <property type="project" value="UniProtKB-KW"/>
</dbReference>
<reference evidence="6 7" key="1">
    <citation type="submission" date="2016-01" db="EMBL/GenBank/DDBJ databases">
        <title>Whole genome sequence and analysis of Micromonospora rosaria DSM 803, which can produce antibacterial substance rosamicin.</title>
        <authorList>
            <person name="Yang H."/>
            <person name="He X."/>
            <person name="Zhu D."/>
        </authorList>
    </citation>
    <scope>NUCLEOTIDE SEQUENCE [LARGE SCALE GENOMIC DNA]</scope>
    <source>
        <strain evidence="6 7">DSM 803</strain>
    </source>
</reference>
<keyword evidence="2" id="KW-0479">Metal-binding</keyword>
<feature type="domain" description="PIN" evidence="5">
    <location>
        <begin position="13"/>
        <end position="117"/>
    </location>
</feature>
<dbReference type="GO" id="GO:0016787">
    <property type="term" value="F:hydrolase activity"/>
    <property type="evidence" value="ECO:0007669"/>
    <property type="project" value="UniProtKB-KW"/>
</dbReference>
<evidence type="ECO:0000256" key="4">
    <source>
        <dbReference type="ARBA" id="ARBA00022842"/>
    </source>
</evidence>
<evidence type="ECO:0000313" key="7">
    <source>
        <dbReference type="Proteomes" id="UP000070620"/>
    </source>
</evidence>
<evidence type="ECO:0000313" key="6">
    <source>
        <dbReference type="EMBL" id="KXK59811.1"/>
    </source>
</evidence>
<keyword evidence="3" id="KW-0378">Hydrolase</keyword>
<gene>
    <name evidence="6" type="ORF">AWW66_22330</name>
</gene>
<dbReference type="InterPro" id="IPR029060">
    <property type="entry name" value="PIN-like_dom_sf"/>
</dbReference>
<proteinExistence type="predicted"/>
<dbReference type="Proteomes" id="UP000070620">
    <property type="component" value="Unassembled WGS sequence"/>
</dbReference>
<dbReference type="Gene3D" id="3.40.50.1010">
    <property type="entry name" value="5'-nuclease"/>
    <property type="match status" value="1"/>
</dbReference>
<dbReference type="Pfam" id="PF01850">
    <property type="entry name" value="PIN"/>
    <property type="match status" value="1"/>
</dbReference>
<dbReference type="RefSeq" id="WP_067369863.1">
    <property type="nucleotide sequence ID" value="NZ_JBIUBN010000040.1"/>
</dbReference>
<keyword evidence="1" id="KW-0540">Nuclease</keyword>
<evidence type="ECO:0000256" key="3">
    <source>
        <dbReference type="ARBA" id="ARBA00022801"/>
    </source>
</evidence>
<keyword evidence="7" id="KW-1185">Reference proteome</keyword>
<protein>
    <recommendedName>
        <fullName evidence="5">PIN domain-containing protein</fullName>
    </recommendedName>
</protein>
<dbReference type="GO" id="GO:0004518">
    <property type="term" value="F:nuclease activity"/>
    <property type="evidence" value="ECO:0007669"/>
    <property type="project" value="UniProtKB-KW"/>
</dbReference>
<dbReference type="SUPFAM" id="SSF88723">
    <property type="entry name" value="PIN domain-like"/>
    <property type="match status" value="1"/>
</dbReference>
<evidence type="ECO:0000256" key="2">
    <source>
        <dbReference type="ARBA" id="ARBA00022723"/>
    </source>
</evidence>
<dbReference type="EMBL" id="LRQV01000096">
    <property type="protein sequence ID" value="KXK59811.1"/>
    <property type="molecule type" value="Genomic_DNA"/>
</dbReference>
<keyword evidence="4" id="KW-0460">Magnesium</keyword>